<dbReference type="Proteomes" id="UP001370758">
    <property type="component" value="Unassembled WGS sequence"/>
</dbReference>
<feature type="compositionally biased region" description="Polar residues" evidence="1">
    <location>
        <begin position="25"/>
        <end position="47"/>
    </location>
</feature>
<feature type="region of interest" description="Disordered" evidence="1">
    <location>
        <begin position="549"/>
        <end position="574"/>
    </location>
</feature>
<evidence type="ECO:0000313" key="2">
    <source>
        <dbReference type="EMBL" id="KAK6512568.1"/>
    </source>
</evidence>
<sequence length="823" mass="93045">MKTFKGALQKMQAARANREAPGQPQEATAATKSETIETGPTPSTTNADDFEIRPCTPPRVAGPDSQLELEERVPHCSYCLERLCPPTCATALFLDSRTGIFFPASLYPVNDATAAPTQRFLRTTTLNERFTGYWEYQGQYYEPEYANSPDHKGKLRQKPVYKTIWCEHHRCPASLISHNSSIKNPSLGSYRFFQDHENSPWLKGQMWKGPPRDYIPEPQNELVGYRPVGSGLEPVYEPSFYDTICRTCCLPDHTYYNNHRQKMHCRCDKLERLGCKIRTAQKISKDPWAGKQRPSSMIARLTSVEVFEQTHYGDGYWNRTYRFRVLLATEFESTNLSSQSQPLGSRVFKHSDITSKHLKILRFKPVSPFVGKPKLSLQRLPTFMLDEITDLVLQITDFTDPWYLREASHLIPPTQASWLPPAPEAPLFLDLSLDIFKLIQSHLTSCDRVRLSLTTKRLRHTAENLLPQGTPGTLYEHLLPRKTNTPPSAPGFCSYCAHPLCPPTCPTALFLDYKTGIFYPASLYPVDHASPAPTKGFDKNYRCHQHFMPGDDPRPWNNSPPGRNNTQTKSTHDKETSTVYKTIWCEHHRCPPSLLSNNYDVKDAPMGAYRFNGDYYYGARWPGVRKAHSIQSNQTPPLPPEFPREYSVKGRTKPVPSIPIDEAGGESFFYDKLCRHCFLPVASSNIAEKVWAGIVCTCWKPSSGDENSGPGRCDCTVPVRFTLFKAFHPISVFSTVVPFYLAIASEIKVFRVKTATGKVKSLTIPADPEGYNRSLEIVKVGIPPRIVAGLADYSPFSDLEIVTDMQDEPAISGPVHSEDSLWW</sequence>
<accession>A0AAV9WQK3</accession>
<evidence type="ECO:0008006" key="4">
    <source>
        <dbReference type="Google" id="ProtNLM"/>
    </source>
</evidence>
<gene>
    <name evidence="2" type="ORF">TWF481_001453</name>
</gene>
<feature type="compositionally biased region" description="Polar residues" evidence="1">
    <location>
        <begin position="556"/>
        <end position="569"/>
    </location>
</feature>
<name>A0AAV9WQK3_9PEZI</name>
<dbReference type="AlphaFoldDB" id="A0AAV9WQK3"/>
<comment type="caution">
    <text evidence="2">The sequence shown here is derived from an EMBL/GenBank/DDBJ whole genome shotgun (WGS) entry which is preliminary data.</text>
</comment>
<evidence type="ECO:0000256" key="1">
    <source>
        <dbReference type="SAM" id="MobiDB-lite"/>
    </source>
</evidence>
<dbReference type="EMBL" id="JAVHJL010000001">
    <property type="protein sequence ID" value="KAK6512568.1"/>
    <property type="molecule type" value="Genomic_DNA"/>
</dbReference>
<keyword evidence="3" id="KW-1185">Reference proteome</keyword>
<reference evidence="2 3" key="1">
    <citation type="submission" date="2023-08" db="EMBL/GenBank/DDBJ databases">
        <authorList>
            <person name="Palmer J.M."/>
        </authorList>
    </citation>
    <scope>NUCLEOTIDE SEQUENCE [LARGE SCALE GENOMIC DNA]</scope>
    <source>
        <strain evidence="2 3">TWF481</strain>
    </source>
</reference>
<evidence type="ECO:0000313" key="3">
    <source>
        <dbReference type="Proteomes" id="UP001370758"/>
    </source>
</evidence>
<organism evidence="2 3">
    <name type="scientific">Arthrobotrys musiformis</name>
    <dbReference type="NCBI Taxonomy" id="47236"/>
    <lineage>
        <taxon>Eukaryota</taxon>
        <taxon>Fungi</taxon>
        <taxon>Dikarya</taxon>
        <taxon>Ascomycota</taxon>
        <taxon>Pezizomycotina</taxon>
        <taxon>Orbiliomycetes</taxon>
        <taxon>Orbiliales</taxon>
        <taxon>Orbiliaceae</taxon>
        <taxon>Arthrobotrys</taxon>
    </lineage>
</organism>
<feature type="region of interest" description="Disordered" evidence="1">
    <location>
        <begin position="1"/>
        <end position="66"/>
    </location>
</feature>
<protein>
    <recommendedName>
        <fullName evidence="4">F-box domain-containing protein</fullName>
    </recommendedName>
</protein>
<proteinExistence type="predicted"/>